<proteinExistence type="predicted"/>
<accession>A0AAN6RZ54</accession>
<feature type="compositionally biased region" description="Polar residues" evidence="2">
    <location>
        <begin position="96"/>
        <end position="106"/>
    </location>
</feature>
<feature type="coiled-coil region" evidence="1">
    <location>
        <begin position="38"/>
        <end position="72"/>
    </location>
</feature>
<reference evidence="4" key="1">
    <citation type="journal article" date="2023" name="Mol. Phylogenet. Evol.">
        <title>Genome-scale phylogeny and comparative genomics of the fungal order Sordariales.</title>
        <authorList>
            <person name="Hensen N."/>
            <person name="Bonometti L."/>
            <person name="Westerberg I."/>
            <person name="Brannstrom I.O."/>
            <person name="Guillou S."/>
            <person name="Cros-Aarteil S."/>
            <person name="Calhoun S."/>
            <person name="Haridas S."/>
            <person name="Kuo A."/>
            <person name="Mondo S."/>
            <person name="Pangilinan J."/>
            <person name="Riley R."/>
            <person name="LaButti K."/>
            <person name="Andreopoulos B."/>
            <person name="Lipzen A."/>
            <person name="Chen C."/>
            <person name="Yan M."/>
            <person name="Daum C."/>
            <person name="Ng V."/>
            <person name="Clum A."/>
            <person name="Steindorff A."/>
            <person name="Ohm R.A."/>
            <person name="Martin F."/>
            <person name="Silar P."/>
            <person name="Natvig D.O."/>
            <person name="Lalanne C."/>
            <person name="Gautier V."/>
            <person name="Ament-Velasquez S.L."/>
            <person name="Kruys A."/>
            <person name="Hutchinson M.I."/>
            <person name="Powell A.J."/>
            <person name="Barry K."/>
            <person name="Miller A.N."/>
            <person name="Grigoriev I.V."/>
            <person name="Debuchy R."/>
            <person name="Gladieux P."/>
            <person name="Hiltunen Thoren M."/>
            <person name="Johannesson H."/>
        </authorList>
    </citation>
    <scope>NUCLEOTIDE SEQUENCE [LARGE SCALE GENOMIC DNA]</scope>
    <source>
        <strain evidence="4">CBS 340.73</strain>
    </source>
</reference>
<dbReference type="Proteomes" id="UP001303473">
    <property type="component" value="Unassembled WGS sequence"/>
</dbReference>
<keyword evidence="1" id="KW-0175">Coiled coil</keyword>
<sequence length="131" mass="15122">MSSSEFPTHHSSHTIPVRVLLASLQEYSAYVNQWQSHAEVQRQQAHTQRLRADELQRELEQMRVARDILVQVINTQRQLILSQESDIARWEQHQVSCSGSENSNTPRAPEFEPLESVPYPIDTENVVQKSC</sequence>
<gene>
    <name evidence="3" type="ORF">QBC46DRAFT_414433</name>
</gene>
<evidence type="ECO:0000256" key="1">
    <source>
        <dbReference type="SAM" id="Coils"/>
    </source>
</evidence>
<comment type="caution">
    <text evidence="3">The sequence shown here is derived from an EMBL/GenBank/DDBJ whole genome shotgun (WGS) entry which is preliminary data.</text>
</comment>
<dbReference type="AlphaFoldDB" id="A0AAN6RZ54"/>
<name>A0AAN6RZ54_9PEZI</name>
<evidence type="ECO:0000313" key="4">
    <source>
        <dbReference type="Proteomes" id="UP001303473"/>
    </source>
</evidence>
<feature type="region of interest" description="Disordered" evidence="2">
    <location>
        <begin position="96"/>
        <end position="115"/>
    </location>
</feature>
<dbReference type="EMBL" id="MU854058">
    <property type="protein sequence ID" value="KAK3933846.1"/>
    <property type="molecule type" value="Genomic_DNA"/>
</dbReference>
<evidence type="ECO:0000313" key="3">
    <source>
        <dbReference type="EMBL" id="KAK3933846.1"/>
    </source>
</evidence>
<evidence type="ECO:0000256" key="2">
    <source>
        <dbReference type="SAM" id="MobiDB-lite"/>
    </source>
</evidence>
<protein>
    <submittedName>
        <fullName evidence="3">Uncharacterized protein</fullName>
    </submittedName>
</protein>
<keyword evidence="4" id="KW-1185">Reference proteome</keyword>
<organism evidence="3 4">
    <name type="scientific">Diplogelasinospora grovesii</name>
    <dbReference type="NCBI Taxonomy" id="303347"/>
    <lineage>
        <taxon>Eukaryota</taxon>
        <taxon>Fungi</taxon>
        <taxon>Dikarya</taxon>
        <taxon>Ascomycota</taxon>
        <taxon>Pezizomycotina</taxon>
        <taxon>Sordariomycetes</taxon>
        <taxon>Sordariomycetidae</taxon>
        <taxon>Sordariales</taxon>
        <taxon>Diplogelasinosporaceae</taxon>
        <taxon>Diplogelasinospora</taxon>
    </lineage>
</organism>